<accession>A0A1H5QJ14</accession>
<feature type="DNA-binding region" description="OmpR/PhoB-type" evidence="7">
    <location>
        <begin position="147"/>
        <end position="246"/>
    </location>
</feature>
<dbReference type="SMART" id="SM00448">
    <property type="entry name" value="REC"/>
    <property type="match status" value="1"/>
</dbReference>
<dbReference type="Gene3D" id="3.40.50.2300">
    <property type="match status" value="1"/>
</dbReference>
<dbReference type="Pfam" id="PF00072">
    <property type="entry name" value="Response_reg"/>
    <property type="match status" value="1"/>
</dbReference>
<feature type="modified residue" description="4-aspartylphosphate" evidence="6">
    <location>
        <position position="72"/>
    </location>
</feature>
<evidence type="ECO:0000256" key="6">
    <source>
        <dbReference type="PROSITE-ProRule" id="PRU00169"/>
    </source>
</evidence>
<dbReference type="GO" id="GO:0032993">
    <property type="term" value="C:protein-DNA complex"/>
    <property type="evidence" value="ECO:0007669"/>
    <property type="project" value="TreeGrafter"/>
</dbReference>
<evidence type="ECO:0000256" key="2">
    <source>
        <dbReference type="ARBA" id="ARBA00023012"/>
    </source>
</evidence>
<keyword evidence="3" id="KW-0805">Transcription regulation</keyword>
<evidence type="ECO:0000256" key="3">
    <source>
        <dbReference type="ARBA" id="ARBA00023015"/>
    </source>
</evidence>
<dbReference type="Gene3D" id="6.10.250.690">
    <property type="match status" value="1"/>
</dbReference>
<dbReference type="CDD" id="cd00383">
    <property type="entry name" value="trans_reg_C"/>
    <property type="match status" value="1"/>
</dbReference>
<dbReference type="PANTHER" id="PTHR48111">
    <property type="entry name" value="REGULATOR OF RPOS"/>
    <property type="match status" value="1"/>
</dbReference>
<organism evidence="10 11">
    <name type="scientific">Amycolatopsis pretoriensis</name>
    <dbReference type="NCBI Taxonomy" id="218821"/>
    <lineage>
        <taxon>Bacteria</taxon>
        <taxon>Bacillati</taxon>
        <taxon>Actinomycetota</taxon>
        <taxon>Actinomycetes</taxon>
        <taxon>Pseudonocardiales</taxon>
        <taxon>Pseudonocardiaceae</taxon>
        <taxon>Amycolatopsis</taxon>
    </lineage>
</organism>
<sequence length="250" mass="27966">MKIRSGSGGDRVRTPNLDAVCARVLVAEDDEKQAEVLRLYLESEGHTVVLAPDGRAALDEARRERPDLLVLDVMMPEVDGLDVCRILRGESDVAVLMLTARATEEDLLLGLDLGADDYLTKPYSPRELMARVRTLLRRTSARGEPPDPALRAGALRLDPVRHEVSVDGRPVETTPGEFQLLETLIRQPGRVFTRRQLLELTRGDDRFVSTRIIDVHVLNLRKKLEPDPQKPVYLRTVFGVGYKLTAENDA</sequence>
<dbReference type="InterPro" id="IPR036388">
    <property type="entry name" value="WH-like_DNA-bd_sf"/>
</dbReference>
<dbReference type="STRING" id="218821.SAMN05421837_103100"/>
<keyword evidence="2" id="KW-0902">Two-component regulatory system</keyword>
<name>A0A1H5QJ14_9PSEU</name>
<dbReference type="InterPro" id="IPR016032">
    <property type="entry name" value="Sig_transdc_resp-reg_C-effctor"/>
</dbReference>
<evidence type="ECO:0000259" key="9">
    <source>
        <dbReference type="PROSITE" id="PS51755"/>
    </source>
</evidence>
<proteinExistence type="predicted"/>
<evidence type="ECO:0000313" key="10">
    <source>
        <dbReference type="EMBL" id="SEF26143.1"/>
    </source>
</evidence>
<dbReference type="InterPro" id="IPR001789">
    <property type="entry name" value="Sig_transdc_resp-reg_receiver"/>
</dbReference>
<dbReference type="SMART" id="SM00862">
    <property type="entry name" value="Trans_reg_C"/>
    <property type="match status" value="1"/>
</dbReference>
<evidence type="ECO:0000256" key="5">
    <source>
        <dbReference type="ARBA" id="ARBA00023163"/>
    </source>
</evidence>
<dbReference type="EMBL" id="FNUJ01000003">
    <property type="protein sequence ID" value="SEF26143.1"/>
    <property type="molecule type" value="Genomic_DNA"/>
</dbReference>
<dbReference type="Proteomes" id="UP000198878">
    <property type="component" value="Unassembled WGS sequence"/>
</dbReference>
<dbReference type="SUPFAM" id="SSF46894">
    <property type="entry name" value="C-terminal effector domain of the bipartite response regulators"/>
    <property type="match status" value="1"/>
</dbReference>
<dbReference type="Gene3D" id="1.10.10.10">
    <property type="entry name" value="Winged helix-like DNA-binding domain superfamily/Winged helix DNA-binding domain"/>
    <property type="match status" value="1"/>
</dbReference>
<dbReference type="Pfam" id="PF00486">
    <property type="entry name" value="Trans_reg_C"/>
    <property type="match status" value="1"/>
</dbReference>
<dbReference type="InterPro" id="IPR001867">
    <property type="entry name" value="OmpR/PhoB-type_DNA-bd"/>
</dbReference>
<dbReference type="GO" id="GO:0000976">
    <property type="term" value="F:transcription cis-regulatory region binding"/>
    <property type="evidence" value="ECO:0007669"/>
    <property type="project" value="TreeGrafter"/>
</dbReference>
<dbReference type="PROSITE" id="PS50110">
    <property type="entry name" value="RESPONSE_REGULATORY"/>
    <property type="match status" value="1"/>
</dbReference>
<dbReference type="GO" id="GO:0006355">
    <property type="term" value="P:regulation of DNA-templated transcription"/>
    <property type="evidence" value="ECO:0007669"/>
    <property type="project" value="InterPro"/>
</dbReference>
<dbReference type="PROSITE" id="PS51755">
    <property type="entry name" value="OMPR_PHOB"/>
    <property type="match status" value="1"/>
</dbReference>
<evidence type="ECO:0000256" key="4">
    <source>
        <dbReference type="ARBA" id="ARBA00023125"/>
    </source>
</evidence>
<keyword evidence="1 6" id="KW-0597">Phosphoprotein</keyword>
<gene>
    <name evidence="10" type="ORF">SAMN05421837_103100</name>
</gene>
<reference evidence="11" key="1">
    <citation type="submission" date="2016-10" db="EMBL/GenBank/DDBJ databases">
        <authorList>
            <person name="Varghese N."/>
            <person name="Submissions S."/>
        </authorList>
    </citation>
    <scope>NUCLEOTIDE SEQUENCE [LARGE SCALE GENOMIC DNA]</scope>
    <source>
        <strain evidence="11">DSM 44654</strain>
    </source>
</reference>
<dbReference type="FunFam" id="3.40.50.2300:FF:000001">
    <property type="entry name" value="DNA-binding response regulator PhoB"/>
    <property type="match status" value="1"/>
</dbReference>
<keyword evidence="5" id="KW-0804">Transcription</keyword>
<dbReference type="SUPFAM" id="SSF52172">
    <property type="entry name" value="CheY-like"/>
    <property type="match status" value="1"/>
</dbReference>
<evidence type="ECO:0000256" key="7">
    <source>
        <dbReference type="PROSITE-ProRule" id="PRU01091"/>
    </source>
</evidence>
<keyword evidence="4 7" id="KW-0238">DNA-binding</keyword>
<dbReference type="InterPro" id="IPR011006">
    <property type="entry name" value="CheY-like_superfamily"/>
</dbReference>
<dbReference type="GO" id="GO:0005829">
    <property type="term" value="C:cytosol"/>
    <property type="evidence" value="ECO:0007669"/>
    <property type="project" value="TreeGrafter"/>
</dbReference>
<protein>
    <submittedName>
        <fullName evidence="10">DNA-binding response regulator, OmpR family, contains REC and winged-helix (WHTH) domain</fullName>
    </submittedName>
</protein>
<feature type="domain" description="OmpR/PhoB-type" evidence="9">
    <location>
        <begin position="147"/>
        <end position="246"/>
    </location>
</feature>
<dbReference type="GO" id="GO:0000156">
    <property type="term" value="F:phosphorelay response regulator activity"/>
    <property type="evidence" value="ECO:0007669"/>
    <property type="project" value="TreeGrafter"/>
</dbReference>
<dbReference type="PANTHER" id="PTHR48111:SF1">
    <property type="entry name" value="TWO-COMPONENT RESPONSE REGULATOR ORR33"/>
    <property type="match status" value="1"/>
</dbReference>
<evidence type="ECO:0000256" key="1">
    <source>
        <dbReference type="ARBA" id="ARBA00022553"/>
    </source>
</evidence>
<evidence type="ECO:0000313" key="11">
    <source>
        <dbReference type="Proteomes" id="UP000198878"/>
    </source>
</evidence>
<feature type="domain" description="Response regulatory" evidence="8">
    <location>
        <begin position="23"/>
        <end position="136"/>
    </location>
</feature>
<evidence type="ECO:0000259" key="8">
    <source>
        <dbReference type="PROSITE" id="PS50110"/>
    </source>
</evidence>
<dbReference type="InterPro" id="IPR039420">
    <property type="entry name" value="WalR-like"/>
</dbReference>
<dbReference type="AlphaFoldDB" id="A0A1H5QJ14"/>
<keyword evidence="11" id="KW-1185">Reference proteome</keyword>